<reference evidence="9 10" key="1">
    <citation type="journal article" date="2011" name="Stand. Genomic Sci.">
        <title>Complete genome sequence of Haliscomenobacter hydrossis type strain (O).</title>
        <authorList>
            <consortium name="US DOE Joint Genome Institute (JGI-PGF)"/>
            <person name="Daligault H."/>
            <person name="Lapidus A."/>
            <person name="Zeytun A."/>
            <person name="Nolan M."/>
            <person name="Lucas S."/>
            <person name="Del Rio T.G."/>
            <person name="Tice H."/>
            <person name="Cheng J.F."/>
            <person name="Tapia R."/>
            <person name="Han C."/>
            <person name="Goodwin L."/>
            <person name="Pitluck S."/>
            <person name="Liolios K."/>
            <person name="Pagani I."/>
            <person name="Ivanova N."/>
            <person name="Huntemann M."/>
            <person name="Mavromatis K."/>
            <person name="Mikhailova N."/>
            <person name="Pati A."/>
            <person name="Chen A."/>
            <person name="Palaniappan K."/>
            <person name="Land M."/>
            <person name="Hauser L."/>
            <person name="Brambilla E.M."/>
            <person name="Rohde M."/>
            <person name="Verbarg S."/>
            <person name="Goker M."/>
            <person name="Bristow J."/>
            <person name="Eisen J.A."/>
            <person name="Markowitz V."/>
            <person name="Hugenholtz P."/>
            <person name="Kyrpides N.C."/>
            <person name="Klenk H.P."/>
            <person name="Woyke T."/>
        </authorList>
    </citation>
    <scope>NUCLEOTIDE SEQUENCE [LARGE SCALE GENOMIC DNA]</scope>
    <source>
        <strain evidence="10">ATCC 27775 / DSM 1100 / LMG 10767 / O</strain>
    </source>
</reference>
<dbReference type="EC" id="2.1.1.107" evidence="2"/>
<evidence type="ECO:0000313" key="9">
    <source>
        <dbReference type="EMBL" id="AEE52100.1"/>
    </source>
</evidence>
<evidence type="ECO:0000313" key="10">
    <source>
        <dbReference type="Proteomes" id="UP000008461"/>
    </source>
</evidence>
<accession>F4L724</accession>
<dbReference type="GO" id="GO:0032259">
    <property type="term" value="P:methylation"/>
    <property type="evidence" value="ECO:0007669"/>
    <property type="project" value="UniProtKB-KW"/>
</dbReference>
<dbReference type="AlphaFoldDB" id="F4L724"/>
<dbReference type="EMBL" id="CP002691">
    <property type="protein sequence ID" value="AEE52100.1"/>
    <property type="molecule type" value="Genomic_DNA"/>
</dbReference>
<dbReference type="InterPro" id="IPR000878">
    <property type="entry name" value="4pyrrol_Mease"/>
</dbReference>
<dbReference type="InterPro" id="IPR014776">
    <property type="entry name" value="4pyrrole_Mease_sub2"/>
</dbReference>
<keyword evidence="10" id="KW-1185">Reference proteome</keyword>
<dbReference type="InterPro" id="IPR006366">
    <property type="entry name" value="CobA/CysG_C"/>
</dbReference>
<dbReference type="RefSeq" id="WP_013766638.1">
    <property type="nucleotide sequence ID" value="NC_015510.1"/>
</dbReference>
<dbReference type="KEGG" id="hhy:Halhy_4256"/>
<dbReference type="Gene3D" id="3.30.950.10">
    <property type="entry name" value="Methyltransferase, Cobalt-precorrin-4 Transmethylase, Domain 2"/>
    <property type="match status" value="1"/>
</dbReference>
<dbReference type="PANTHER" id="PTHR45790">
    <property type="entry name" value="SIROHEME SYNTHASE-RELATED"/>
    <property type="match status" value="1"/>
</dbReference>
<evidence type="ECO:0000256" key="6">
    <source>
        <dbReference type="ARBA" id="ARBA00023244"/>
    </source>
</evidence>
<dbReference type="InterPro" id="IPR035996">
    <property type="entry name" value="4pyrrol_Methylase_sf"/>
</dbReference>
<name>F4L724_HALH1</name>
<dbReference type="GO" id="GO:0019354">
    <property type="term" value="P:siroheme biosynthetic process"/>
    <property type="evidence" value="ECO:0007669"/>
    <property type="project" value="InterPro"/>
</dbReference>
<keyword evidence="6" id="KW-0627">Porphyrin biosynthesis</keyword>
<keyword evidence="3 9" id="KW-0489">Methyltransferase</keyword>
<comment type="similarity">
    <text evidence="1">Belongs to the precorrin methyltransferase family.</text>
</comment>
<proteinExistence type="inferred from homology"/>
<keyword evidence="5" id="KW-0949">S-adenosyl-L-methionine</keyword>
<evidence type="ECO:0000256" key="4">
    <source>
        <dbReference type="ARBA" id="ARBA00022679"/>
    </source>
</evidence>
<evidence type="ECO:0000256" key="1">
    <source>
        <dbReference type="ARBA" id="ARBA00005879"/>
    </source>
</evidence>
<dbReference type="STRING" id="760192.Halhy_4256"/>
<dbReference type="eggNOG" id="COG0007">
    <property type="taxonomic scope" value="Bacteria"/>
</dbReference>
<dbReference type="FunFam" id="3.40.1010.10:FF:000001">
    <property type="entry name" value="Siroheme synthase"/>
    <property type="match status" value="1"/>
</dbReference>
<evidence type="ECO:0000256" key="5">
    <source>
        <dbReference type="ARBA" id="ARBA00022691"/>
    </source>
</evidence>
<protein>
    <recommendedName>
        <fullName evidence="2">uroporphyrinogen-III C-methyltransferase</fullName>
        <ecNumber evidence="2">2.1.1.107</ecNumber>
    </recommendedName>
</protein>
<feature type="domain" description="Tetrapyrrole methylase" evidence="8">
    <location>
        <begin position="9"/>
        <end position="219"/>
    </location>
</feature>
<gene>
    <name evidence="9" type="ordered locus">Halhy_4256</name>
</gene>
<evidence type="ECO:0000259" key="8">
    <source>
        <dbReference type="Pfam" id="PF00590"/>
    </source>
</evidence>
<dbReference type="NCBIfam" id="NF004790">
    <property type="entry name" value="PRK06136.1"/>
    <property type="match status" value="1"/>
</dbReference>
<dbReference type="HOGENOM" id="CLU_011276_7_0_10"/>
<dbReference type="NCBIfam" id="TIGR01469">
    <property type="entry name" value="cobA_cysG_Cterm"/>
    <property type="match status" value="1"/>
</dbReference>
<dbReference type="Gene3D" id="3.40.1010.10">
    <property type="entry name" value="Cobalt-precorrin-4 Transmethylase, Domain 1"/>
    <property type="match status" value="1"/>
</dbReference>
<dbReference type="SUPFAM" id="SSF53790">
    <property type="entry name" value="Tetrapyrrole methylase"/>
    <property type="match status" value="1"/>
</dbReference>
<organism evidence="9 10">
    <name type="scientific">Haliscomenobacter hydrossis (strain ATCC 27775 / DSM 1100 / LMG 10767 / O)</name>
    <dbReference type="NCBI Taxonomy" id="760192"/>
    <lineage>
        <taxon>Bacteria</taxon>
        <taxon>Pseudomonadati</taxon>
        <taxon>Bacteroidota</taxon>
        <taxon>Saprospiria</taxon>
        <taxon>Saprospirales</taxon>
        <taxon>Haliscomenobacteraceae</taxon>
        <taxon>Haliscomenobacter</taxon>
    </lineage>
</organism>
<sequence>MVMRHKTPRLTLLGAGPGDPDLITRKGWKALQMADVVLYDALVHPDLIAEIPTCVRKIYVGKRSGSHCATQTEINQLIVEAAHQYGHVVRLKGGDPFVFGRGMEEIEFARAHGIQQIEVIPGISSAIAGPAAAGIPVTSRGLSNSFWVLTATTLDGAFAADMEKAAQSDATVVLLMGMRKIQAIAELFVQFRGAETPIAIIQNATLDNQRTTIAQLGNIASRLHEVDIHAPGIVVIGEVVRVGEHFASASVLNHNLSH</sequence>
<evidence type="ECO:0000256" key="7">
    <source>
        <dbReference type="ARBA" id="ARBA00025705"/>
    </source>
</evidence>
<dbReference type="OrthoDB" id="9815856at2"/>
<dbReference type="InterPro" id="IPR050161">
    <property type="entry name" value="Siro_Cobalamin_biosynth"/>
</dbReference>
<dbReference type="PANTHER" id="PTHR45790:SF3">
    <property type="entry name" value="S-ADENOSYL-L-METHIONINE-DEPENDENT UROPORPHYRINOGEN III METHYLTRANSFERASE, CHLOROPLASTIC"/>
    <property type="match status" value="1"/>
</dbReference>
<evidence type="ECO:0000256" key="2">
    <source>
        <dbReference type="ARBA" id="ARBA00012162"/>
    </source>
</evidence>
<keyword evidence="4 9" id="KW-0808">Transferase</keyword>
<dbReference type="Pfam" id="PF00590">
    <property type="entry name" value="TP_methylase"/>
    <property type="match status" value="1"/>
</dbReference>
<evidence type="ECO:0000256" key="3">
    <source>
        <dbReference type="ARBA" id="ARBA00022603"/>
    </source>
</evidence>
<dbReference type="InterPro" id="IPR014777">
    <property type="entry name" value="4pyrrole_Mease_sub1"/>
</dbReference>
<dbReference type="CDD" id="cd11642">
    <property type="entry name" value="SUMT"/>
    <property type="match status" value="1"/>
</dbReference>
<reference key="2">
    <citation type="submission" date="2011-04" db="EMBL/GenBank/DDBJ databases">
        <title>Complete sequence of chromosome of Haliscomenobacter hydrossis DSM 1100.</title>
        <authorList>
            <consortium name="US DOE Joint Genome Institute (JGI-PGF)"/>
            <person name="Lucas S."/>
            <person name="Han J."/>
            <person name="Lapidus A."/>
            <person name="Bruce D."/>
            <person name="Goodwin L."/>
            <person name="Pitluck S."/>
            <person name="Peters L."/>
            <person name="Kyrpides N."/>
            <person name="Mavromatis K."/>
            <person name="Ivanova N."/>
            <person name="Ovchinnikova G."/>
            <person name="Pagani I."/>
            <person name="Daligault H."/>
            <person name="Detter J.C."/>
            <person name="Han C."/>
            <person name="Land M."/>
            <person name="Hauser L."/>
            <person name="Markowitz V."/>
            <person name="Cheng J.-F."/>
            <person name="Hugenholtz P."/>
            <person name="Woyke T."/>
            <person name="Wu D."/>
            <person name="Verbarg S."/>
            <person name="Frueling A."/>
            <person name="Brambilla E."/>
            <person name="Klenk H.-P."/>
            <person name="Eisen J.A."/>
        </authorList>
    </citation>
    <scope>NUCLEOTIDE SEQUENCE</scope>
    <source>
        <strain>DSM 1100</strain>
    </source>
</reference>
<dbReference type="Proteomes" id="UP000008461">
    <property type="component" value="Chromosome"/>
</dbReference>
<dbReference type="GO" id="GO:0004851">
    <property type="term" value="F:uroporphyrin-III C-methyltransferase activity"/>
    <property type="evidence" value="ECO:0007669"/>
    <property type="project" value="UniProtKB-EC"/>
</dbReference>
<comment type="pathway">
    <text evidence="7">Porphyrin-containing compound metabolism; siroheme biosynthesis; precorrin-2 from uroporphyrinogen III: step 1/1.</text>
</comment>